<proteinExistence type="predicted"/>
<protein>
    <recommendedName>
        <fullName evidence="1">Phosphoinositide phospholipase C</fullName>
        <ecNumber evidence="1">3.1.4.11</ecNumber>
    </recommendedName>
</protein>
<keyword evidence="1" id="KW-0443">Lipid metabolism</keyword>
<dbReference type="PRINTS" id="PR00390">
    <property type="entry name" value="PHPHLIPASEC"/>
</dbReference>
<evidence type="ECO:0000256" key="1">
    <source>
        <dbReference type="RuleBase" id="RU361133"/>
    </source>
</evidence>
<evidence type="ECO:0000313" key="4">
    <source>
        <dbReference type="EMBL" id="KAF7334511.1"/>
    </source>
</evidence>
<dbReference type="PROSITE" id="PS50007">
    <property type="entry name" value="PIPLC_X_DOMAIN"/>
    <property type="match status" value="1"/>
</dbReference>
<name>A0A8H7CFI0_9AGAR</name>
<dbReference type="EMBL" id="JACAZI010000026">
    <property type="protein sequence ID" value="KAF7334511.1"/>
    <property type="molecule type" value="Genomic_DNA"/>
</dbReference>
<dbReference type="PROSITE" id="PS50008">
    <property type="entry name" value="PIPLC_Y_DOMAIN"/>
    <property type="match status" value="1"/>
</dbReference>
<organism evidence="4 5">
    <name type="scientific">Mycena venus</name>
    <dbReference type="NCBI Taxonomy" id="2733690"/>
    <lineage>
        <taxon>Eukaryota</taxon>
        <taxon>Fungi</taxon>
        <taxon>Dikarya</taxon>
        <taxon>Basidiomycota</taxon>
        <taxon>Agaricomycotina</taxon>
        <taxon>Agaricomycetes</taxon>
        <taxon>Agaricomycetidae</taxon>
        <taxon>Agaricales</taxon>
        <taxon>Marasmiineae</taxon>
        <taxon>Mycenaceae</taxon>
        <taxon>Mycena</taxon>
    </lineage>
</organism>
<dbReference type="GO" id="GO:0004435">
    <property type="term" value="F:phosphatidylinositol-4,5-bisphosphate phospholipase C activity"/>
    <property type="evidence" value="ECO:0007669"/>
    <property type="project" value="UniProtKB-EC"/>
</dbReference>
<dbReference type="AlphaFoldDB" id="A0A8H7CFI0"/>
<dbReference type="Gene3D" id="3.20.20.190">
    <property type="entry name" value="Phosphatidylinositol (PI) phosphodiesterase"/>
    <property type="match status" value="1"/>
</dbReference>
<dbReference type="OrthoDB" id="269822at2759"/>
<evidence type="ECO:0000259" key="3">
    <source>
        <dbReference type="PROSITE" id="PS50008"/>
    </source>
</evidence>
<feature type="compositionally biased region" description="Acidic residues" evidence="2">
    <location>
        <begin position="235"/>
        <end position="262"/>
    </location>
</feature>
<keyword evidence="1" id="KW-0378">Hydrolase</keyword>
<dbReference type="GO" id="GO:0016042">
    <property type="term" value="P:lipid catabolic process"/>
    <property type="evidence" value="ECO:0007669"/>
    <property type="project" value="UniProtKB-KW"/>
</dbReference>
<dbReference type="GO" id="GO:0048015">
    <property type="term" value="P:phosphatidylinositol-mediated signaling"/>
    <property type="evidence" value="ECO:0007669"/>
    <property type="project" value="TreeGrafter"/>
</dbReference>
<dbReference type="Proteomes" id="UP000620124">
    <property type="component" value="Unassembled WGS sequence"/>
</dbReference>
<feature type="region of interest" description="Disordered" evidence="2">
    <location>
        <begin position="230"/>
        <end position="263"/>
    </location>
</feature>
<reference evidence="4" key="1">
    <citation type="submission" date="2020-05" db="EMBL/GenBank/DDBJ databases">
        <title>Mycena genomes resolve the evolution of fungal bioluminescence.</title>
        <authorList>
            <person name="Tsai I.J."/>
        </authorList>
    </citation>
    <scope>NUCLEOTIDE SEQUENCE</scope>
    <source>
        <strain evidence="4">CCC161011</strain>
    </source>
</reference>
<dbReference type="EC" id="3.1.4.11" evidence="1"/>
<dbReference type="InterPro" id="IPR035892">
    <property type="entry name" value="C2_domain_sf"/>
</dbReference>
<dbReference type="SMART" id="SM00148">
    <property type="entry name" value="PLCXc"/>
    <property type="match status" value="1"/>
</dbReference>
<dbReference type="PANTHER" id="PTHR10336">
    <property type="entry name" value="PHOSPHOINOSITIDE-SPECIFIC PHOSPHOLIPASE C FAMILY PROTEIN"/>
    <property type="match status" value="1"/>
</dbReference>
<dbReference type="InterPro" id="IPR001192">
    <property type="entry name" value="PI-PLC_fam"/>
</dbReference>
<keyword evidence="5" id="KW-1185">Reference proteome</keyword>
<dbReference type="InterPro" id="IPR000909">
    <property type="entry name" value="PLipase_C_PInositol-sp_X_dom"/>
</dbReference>
<evidence type="ECO:0000313" key="5">
    <source>
        <dbReference type="Proteomes" id="UP000620124"/>
    </source>
</evidence>
<keyword evidence="1" id="KW-0442">Lipid degradation</keyword>
<evidence type="ECO:0000256" key="2">
    <source>
        <dbReference type="SAM" id="MobiDB-lite"/>
    </source>
</evidence>
<dbReference type="PANTHER" id="PTHR10336:SF169">
    <property type="entry name" value="PHOSPHOINOSITIDE PHOSPHOLIPASE C"/>
    <property type="match status" value="1"/>
</dbReference>
<comment type="caution">
    <text evidence="4">The sequence shown here is derived from an EMBL/GenBank/DDBJ whole genome shotgun (WGS) entry which is preliminary data.</text>
</comment>
<feature type="domain" description="PI-PLC Y-box" evidence="3">
    <location>
        <begin position="329"/>
        <end position="414"/>
    </location>
</feature>
<dbReference type="InterPro" id="IPR017946">
    <property type="entry name" value="PLC-like_Pdiesterase_TIM-brl"/>
</dbReference>
<dbReference type="InterPro" id="IPR001711">
    <property type="entry name" value="PLipase_C_Pinositol-sp_Y"/>
</dbReference>
<dbReference type="GO" id="GO:0051209">
    <property type="term" value="P:release of sequestered calcium ion into cytosol"/>
    <property type="evidence" value="ECO:0007669"/>
    <property type="project" value="TreeGrafter"/>
</dbReference>
<gene>
    <name evidence="4" type="ORF">MVEN_02280600</name>
</gene>
<accession>A0A8H7CFI0</accession>
<dbReference type="Pfam" id="PF00388">
    <property type="entry name" value="PI-PLC-X"/>
    <property type="match status" value="1"/>
</dbReference>
<dbReference type="Gene3D" id="2.60.40.150">
    <property type="entry name" value="C2 domain"/>
    <property type="match status" value="1"/>
</dbReference>
<sequence length="559" mass="61609">MADSQDTEWLAQMSELYRVETICNVLPPQDIQLRLSPEIKQFIEDQGESVEELLGLPVVQPPPVPDDQPLTHYFISSSHNTYLLSRQLIGRSSAACYEHVMSRNARCVEIDVWPSKKGLIVTHGYTFSKAVTFESVCVAIGDAVQPDDWPVLVSLECHVDVAGQQELVRVLRGAWGDKLVDKKLEGVDDAVVSPRDFRGRILLMVRGKPMWVFIAMLIILQVEYYASPASGTGTDGEDSSPEPTSEDEEQADAEADEEEDGDVMIKVDKLEKAKISDELAALGFYARSMKPSSKGWFSESAFLPPSTFRPTDRLYAPQRSPTPLHVLINISESACGALLSTSLPQLIEHGTTHMRRIFPKGTRIRSGNLDPLRFWRSGAHIAALNWQHYDAGMQLNEGLFVGSPGWVLKPASLRSPASSPTPSQSAKYRLTAEIAGLSALPRAGKAFAAYGQTWQSKTVQTRDVPGEGADAMWGERLEWVYEEDGLAFLRLTVMQSEFGRDDKLVLFCARVDQLAEGWRLVRMLDASTGKNSGATLLVRFAISPVEEIVVSQSGVGVAA</sequence>
<dbReference type="SUPFAM" id="SSF51695">
    <property type="entry name" value="PLC-like phosphodiesterases"/>
    <property type="match status" value="1"/>
</dbReference>
<dbReference type="Pfam" id="PF00387">
    <property type="entry name" value="PI-PLC-Y"/>
    <property type="match status" value="1"/>
</dbReference>
<comment type="catalytic activity">
    <reaction evidence="1">
        <text>a 1,2-diacyl-sn-glycero-3-phospho-(1D-myo-inositol-4,5-bisphosphate) + H2O = 1D-myo-inositol 1,4,5-trisphosphate + a 1,2-diacyl-sn-glycerol + H(+)</text>
        <dbReference type="Rhea" id="RHEA:33179"/>
        <dbReference type="ChEBI" id="CHEBI:15377"/>
        <dbReference type="ChEBI" id="CHEBI:15378"/>
        <dbReference type="ChEBI" id="CHEBI:17815"/>
        <dbReference type="ChEBI" id="CHEBI:58456"/>
        <dbReference type="ChEBI" id="CHEBI:203600"/>
        <dbReference type="EC" id="3.1.4.11"/>
    </reaction>
</comment>
<dbReference type="SMART" id="SM00149">
    <property type="entry name" value="PLCYc"/>
    <property type="match status" value="1"/>
</dbReference>